<reference evidence="1 2" key="1">
    <citation type="journal article" date="2001" name="Proc. Natl. Acad. Sci. U.S.A.">
        <title>Genome sequence of an industrial microorganism Streptomyces avermitilis: deducing the ability of producing secondary metabolites.</title>
        <authorList>
            <person name="Omura S."/>
            <person name="Ikeda H."/>
            <person name="Ishikawa J."/>
            <person name="Hanamoto A."/>
            <person name="Takahashi C."/>
            <person name="Shinose M."/>
            <person name="Takahashi Y."/>
            <person name="Horikawa H."/>
            <person name="Nakazawa H."/>
            <person name="Osonoe T."/>
            <person name="Kikuchi H."/>
            <person name="Shiba T."/>
            <person name="Sakaki Y."/>
            <person name="Hattori M."/>
        </authorList>
    </citation>
    <scope>NUCLEOTIDE SEQUENCE [LARGE SCALE GENOMIC DNA]</scope>
    <source>
        <strain evidence="2">ATCC 31267 / DSM 46492 / JCM 5070 / NBRC 14893 / NCIMB 12804 / NRRL 8165 / MA-4680</strain>
    </source>
</reference>
<keyword evidence="2" id="KW-1185">Reference proteome</keyword>
<accession>Q82QQ2</accession>
<proteinExistence type="predicted"/>
<evidence type="ECO:0000313" key="2">
    <source>
        <dbReference type="Proteomes" id="UP000000428"/>
    </source>
</evidence>
<evidence type="ECO:0008006" key="3">
    <source>
        <dbReference type="Google" id="ProtNLM"/>
    </source>
</evidence>
<organism evidence="1 2">
    <name type="scientific">Streptomyces avermitilis (strain ATCC 31267 / DSM 46492 / JCM 5070 / NBRC 14893 / NCIMB 12804 / NRRL 8165 / MA-4680)</name>
    <dbReference type="NCBI Taxonomy" id="227882"/>
    <lineage>
        <taxon>Bacteria</taxon>
        <taxon>Bacillati</taxon>
        <taxon>Actinomycetota</taxon>
        <taxon>Actinomycetes</taxon>
        <taxon>Kitasatosporales</taxon>
        <taxon>Streptomycetaceae</taxon>
        <taxon>Streptomyces</taxon>
    </lineage>
</organism>
<dbReference type="Pfam" id="PF10025">
    <property type="entry name" value="DUF2267"/>
    <property type="match status" value="1"/>
</dbReference>
<dbReference type="InterPro" id="IPR038282">
    <property type="entry name" value="DUF2267_sf"/>
</dbReference>
<reference evidence="1 2" key="2">
    <citation type="journal article" date="2003" name="Nat. Biotechnol.">
        <title>Complete genome sequence and comparative analysis of the industrial microorganism Streptomyces avermitilis.</title>
        <authorList>
            <person name="Ikeda H."/>
            <person name="Ishikawa J."/>
            <person name="Hanamoto A."/>
            <person name="Shinose M."/>
            <person name="Kikuchi H."/>
            <person name="Shiba T."/>
            <person name="Sakaki Y."/>
            <person name="Hattori M."/>
            <person name="Omura S."/>
        </authorList>
    </citation>
    <scope>NUCLEOTIDE SEQUENCE [LARGE SCALE GENOMIC DNA]</scope>
    <source>
        <strain evidence="2">ATCC 31267 / DSM 46492 / JCM 5070 / NBRC 14893 / NCIMB 12804 / NRRL 8165 / MA-4680</strain>
    </source>
</reference>
<evidence type="ECO:0000313" key="1">
    <source>
        <dbReference type="EMBL" id="BAC68163.1"/>
    </source>
</evidence>
<protein>
    <recommendedName>
        <fullName evidence="3">DUF2267 domain-containing protein</fullName>
    </recommendedName>
</protein>
<dbReference type="HOGENOM" id="CLU_121888_1_0_11"/>
<sequence>MVTAVRARARAGSAWQACRGARRSSQHSSEGVRRMDEKEFLRTVAERTGLSRQEAADLTWATLETLARRLSPGEARDLITELPEGLAEAVRRGTTDRIERFGHHDSVRRVAERTMLKEEEADRGVRTVLAVLREAISEKEFNDLMSQLGTDFSQALESAG</sequence>
<dbReference type="EMBL" id="BA000030">
    <property type="protein sequence ID" value="BAC68163.1"/>
    <property type="molecule type" value="Genomic_DNA"/>
</dbReference>
<gene>
    <name evidence="1" type="ORF">SAVERM_453</name>
</gene>
<dbReference type="AlphaFoldDB" id="Q82QQ2"/>
<dbReference type="eggNOG" id="COG5502">
    <property type="taxonomic scope" value="Bacteria"/>
</dbReference>
<dbReference type="InterPro" id="IPR018727">
    <property type="entry name" value="DUF2267"/>
</dbReference>
<name>Q82QQ2_STRAW</name>
<reference evidence="1 2" key="3">
    <citation type="journal article" date="2014" name="J. Ind. Microbiol. Biotechnol.">
        <title>Genome mining of the Streptomyces avermitilis genome and development of genome-minimized hosts for heterologous expression of biosynthetic gene clusters.</title>
        <authorList>
            <person name="Ikeda H."/>
            <person name="Shin-ya K."/>
            <person name="Omura S."/>
        </authorList>
    </citation>
    <scope>NUCLEOTIDE SEQUENCE [LARGE SCALE GENOMIC DNA]</scope>
    <source>
        <strain evidence="2">ATCC 31267 / DSM 46492 / JCM 5070 / NBRC 14893 / NCIMB 12804 / NRRL 8165 / MA-4680</strain>
    </source>
</reference>
<dbReference type="KEGG" id="sma:SAVERM_453"/>
<dbReference type="Proteomes" id="UP000000428">
    <property type="component" value="Chromosome"/>
</dbReference>
<dbReference type="Gene3D" id="1.10.490.110">
    <property type="entry name" value="Uncharacterized conserved protein DUF2267"/>
    <property type="match status" value="1"/>
</dbReference>